<accession>A0AAV4WIV5</accession>
<proteinExistence type="predicted"/>
<organism evidence="1 2">
    <name type="scientific">Caerostris extrusa</name>
    <name type="common">Bark spider</name>
    <name type="synonym">Caerostris bankana</name>
    <dbReference type="NCBI Taxonomy" id="172846"/>
    <lineage>
        <taxon>Eukaryota</taxon>
        <taxon>Metazoa</taxon>
        <taxon>Ecdysozoa</taxon>
        <taxon>Arthropoda</taxon>
        <taxon>Chelicerata</taxon>
        <taxon>Arachnida</taxon>
        <taxon>Araneae</taxon>
        <taxon>Araneomorphae</taxon>
        <taxon>Entelegynae</taxon>
        <taxon>Araneoidea</taxon>
        <taxon>Araneidae</taxon>
        <taxon>Caerostris</taxon>
    </lineage>
</organism>
<sequence>MFEFVITGFTNEKTLRSGKSLRKERSELAIDVLTSVVKYREEEVEALAYSLKELEAVPNLIKVLRKFNTAQ</sequence>
<gene>
    <name evidence="1" type="ORF">CEXT_425021</name>
</gene>
<dbReference type="EMBL" id="BPLR01016165">
    <property type="protein sequence ID" value="GIY81794.1"/>
    <property type="molecule type" value="Genomic_DNA"/>
</dbReference>
<evidence type="ECO:0000313" key="2">
    <source>
        <dbReference type="Proteomes" id="UP001054945"/>
    </source>
</evidence>
<dbReference type="AlphaFoldDB" id="A0AAV4WIV5"/>
<comment type="caution">
    <text evidence="1">The sequence shown here is derived from an EMBL/GenBank/DDBJ whole genome shotgun (WGS) entry which is preliminary data.</text>
</comment>
<reference evidence="1 2" key="1">
    <citation type="submission" date="2021-06" db="EMBL/GenBank/DDBJ databases">
        <title>Caerostris extrusa draft genome.</title>
        <authorList>
            <person name="Kono N."/>
            <person name="Arakawa K."/>
        </authorList>
    </citation>
    <scope>NUCLEOTIDE SEQUENCE [LARGE SCALE GENOMIC DNA]</scope>
</reference>
<keyword evidence="2" id="KW-1185">Reference proteome</keyword>
<name>A0AAV4WIV5_CAEEX</name>
<evidence type="ECO:0000313" key="1">
    <source>
        <dbReference type="EMBL" id="GIY81794.1"/>
    </source>
</evidence>
<protein>
    <submittedName>
        <fullName evidence="1">Uncharacterized protein</fullName>
    </submittedName>
</protein>
<dbReference type="Proteomes" id="UP001054945">
    <property type="component" value="Unassembled WGS sequence"/>
</dbReference>